<dbReference type="Proteomes" id="UP001247754">
    <property type="component" value="Unassembled WGS sequence"/>
</dbReference>
<dbReference type="InterPro" id="IPR052922">
    <property type="entry name" value="Cytidylate_Kinase-2"/>
</dbReference>
<name>A0ABU1F5C5_9RHOB</name>
<evidence type="ECO:0000313" key="1">
    <source>
        <dbReference type="EMBL" id="MDR5652077.1"/>
    </source>
</evidence>
<dbReference type="InterPro" id="IPR027417">
    <property type="entry name" value="P-loop_NTPase"/>
</dbReference>
<proteinExistence type="predicted"/>
<evidence type="ECO:0000313" key="2">
    <source>
        <dbReference type="Proteomes" id="UP001247754"/>
    </source>
</evidence>
<organism evidence="1 2">
    <name type="scientific">Ruixingdingia sedimenti</name>
    <dbReference type="NCBI Taxonomy" id="3073604"/>
    <lineage>
        <taxon>Bacteria</taxon>
        <taxon>Pseudomonadati</taxon>
        <taxon>Pseudomonadota</taxon>
        <taxon>Alphaproteobacteria</taxon>
        <taxon>Rhodobacterales</taxon>
        <taxon>Paracoccaceae</taxon>
        <taxon>Ruixingdingia</taxon>
    </lineage>
</organism>
<protein>
    <submittedName>
        <fullName evidence="1">AAA family ATPase</fullName>
    </submittedName>
</protein>
<dbReference type="Gene3D" id="3.40.50.300">
    <property type="entry name" value="P-loop containing nucleotide triphosphate hydrolases"/>
    <property type="match status" value="1"/>
</dbReference>
<dbReference type="SUPFAM" id="SSF52540">
    <property type="entry name" value="P-loop containing nucleoside triphosphate hydrolases"/>
    <property type="match status" value="1"/>
</dbReference>
<keyword evidence="2" id="KW-1185">Reference proteome</keyword>
<dbReference type="EMBL" id="JAVKPH010000004">
    <property type="protein sequence ID" value="MDR5652077.1"/>
    <property type="molecule type" value="Genomic_DNA"/>
</dbReference>
<gene>
    <name evidence="1" type="ORF">RGD00_05665</name>
</gene>
<sequence>MKRVMIMGQPGSGKSTLARRMGDITGLPVFHMDHIHWQPGWRERPLPEKIALARAIEAQERWIFEGGLSSTYASRAARADLIVWLDVPVGLRLWRVTRRCLTGLGRTRPDLPENCPETLRNLPGFWRFIWDTRHTATASISQALAAAPPGVSKIRLTRLTEVRAFLDGLK</sequence>
<dbReference type="PANTHER" id="PTHR37816">
    <property type="entry name" value="YALI0E33011P"/>
    <property type="match status" value="1"/>
</dbReference>
<accession>A0ABU1F5C5</accession>
<dbReference type="PANTHER" id="PTHR37816:SF1">
    <property type="entry name" value="TOXIN"/>
    <property type="match status" value="1"/>
</dbReference>
<dbReference type="RefSeq" id="WP_310456322.1">
    <property type="nucleotide sequence ID" value="NZ_JAVKPH010000004.1"/>
</dbReference>
<comment type="caution">
    <text evidence="1">The sequence shown here is derived from an EMBL/GenBank/DDBJ whole genome shotgun (WGS) entry which is preliminary data.</text>
</comment>
<reference evidence="1 2" key="1">
    <citation type="submission" date="2023-09" db="EMBL/GenBank/DDBJ databases">
        <title>Xinfangfangia sedmenti sp. nov., isolated the sedment.</title>
        <authorList>
            <person name="Xu L."/>
        </authorList>
    </citation>
    <scope>NUCLEOTIDE SEQUENCE [LARGE SCALE GENOMIC DNA]</scope>
    <source>
        <strain evidence="1 2">LG-4</strain>
    </source>
</reference>